<keyword evidence="3" id="KW-1185">Reference proteome</keyword>
<accession>A0A923SDX1</accession>
<keyword evidence="1" id="KW-0812">Transmembrane</keyword>
<dbReference type="Proteomes" id="UP000608513">
    <property type="component" value="Unassembled WGS sequence"/>
</dbReference>
<dbReference type="EMBL" id="JACORT010000001">
    <property type="protein sequence ID" value="MBC5782337.1"/>
    <property type="molecule type" value="Genomic_DNA"/>
</dbReference>
<dbReference type="InterPro" id="IPR051082">
    <property type="entry name" value="Pentapeptide-BTB/POZ_domain"/>
</dbReference>
<name>A0A923SDX1_9BURK</name>
<gene>
    <name evidence="2" type="ORF">H8N03_05230</name>
</gene>
<dbReference type="InterPro" id="IPR001646">
    <property type="entry name" value="5peptide_repeat"/>
</dbReference>
<dbReference type="SUPFAM" id="SSF141571">
    <property type="entry name" value="Pentapeptide repeat-like"/>
    <property type="match status" value="1"/>
</dbReference>
<comment type="caution">
    <text evidence="2">The sequence shown here is derived from an EMBL/GenBank/DDBJ whole genome shotgun (WGS) entry which is preliminary data.</text>
</comment>
<protein>
    <submittedName>
        <fullName evidence="2">Pentapeptide repeat-containing protein</fullName>
    </submittedName>
</protein>
<keyword evidence="1" id="KW-0472">Membrane</keyword>
<dbReference type="AlphaFoldDB" id="A0A923SDX1"/>
<feature type="transmembrane region" description="Helical" evidence="1">
    <location>
        <begin position="47"/>
        <end position="75"/>
    </location>
</feature>
<dbReference type="RefSeq" id="WP_187075037.1">
    <property type="nucleotide sequence ID" value="NZ_JACORT010000001.1"/>
</dbReference>
<dbReference type="Pfam" id="PF00805">
    <property type="entry name" value="Pentapeptide"/>
    <property type="match status" value="2"/>
</dbReference>
<organism evidence="2 3">
    <name type="scientific">Ramlibacter cellulosilyticus</name>
    <dbReference type="NCBI Taxonomy" id="2764187"/>
    <lineage>
        <taxon>Bacteria</taxon>
        <taxon>Pseudomonadati</taxon>
        <taxon>Pseudomonadota</taxon>
        <taxon>Betaproteobacteria</taxon>
        <taxon>Burkholderiales</taxon>
        <taxon>Comamonadaceae</taxon>
        <taxon>Ramlibacter</taxon>
    </lineage>
</organism>
<dbReference type="PANTHER" id="PTHR14136:SF17">
    <property type="entry name" value="BTB_POZ DOMAIN-CONTAINING PROTEIN KCTD9"/>
    <property type="match status" value="1"/>
</dbReference>
<reference evidence="2" key="1">
    <citation type="submission" date="2020-08" db="EMBL/GenBank/DDBJ databases">
        <title>Ramlibacter sp. USB13 16S ribosomal RNA gene genome sequencing and assembly.</title>
        <authorList>
            <person name="Kang M."/>
        </authorList>
    </citation>
    <scope>NUCLEOTIDE SEQUENCE</scope>
    <source>
        <strain evidence="2">USB13</strain>
    </source>
</reference>
<sequence>MPTDIPPDLEARFLEQEHRIVRVVQNFFDRTKWPADDPRRAAARNALLWRVLAPGTAAVAAGGIVAVATLLVLVWQTSLIADQNEFFKEQNQKLQQQIDLQSEQDASRRRTEIIATLYETQMGNFGSLVPRSNPRTRAEAVLEFVQLERSRIEKLRKRVPAYQAELSLTQGRLDGLNLDNSEFQGIVLTGTFLQNTSFSGSNLARADLRAAQFDSTSFLGADLREANLEGTNLLQSSFARADLRNANLGSASVRGCEFLGADLRGALLTGLRHIGQSAGFRYANVAKAKGLTEAARSQLLAAGAVEIELDSEWAAFKSARLPSR</sequence>
<dbReference type="PANTHER" id="PTHR14136">
    <property type="entry name" value="BTB_POZ DOMAIN-CONTAINING PROTEIN KCTD9"/>
    <property type="match status" value="1"/>
</dbReference>
<evidence type="ECO:0000313" key="2">
    <source>
        <dbReference type="EMBL" id="MBC5782337.1"/>
    </source>
</evidence>
<dbReference type="Gene3D" id="2.160.20.80">
    <property type="entry name" value="E3 ubiquitin-protein ligase SopA"/>
    <property type="match status" value="1"/>
</dbReference>
<proteinExistence type="predicted"/>
<keyword evidence="1" id="KW-1133">Transmembrane helix</keyword>
<evidence type="ECO:0000313" key="3">
    <source>
        <dbReference type="Proteomes" id="UP000608513"/>
    </source>
</evidence>
<evidence type="ECO:0000256" key="1">
    <source>
        <dbReference type="SAM" id="Phobius"/>
    </source>
</evidence>